<proteinExistence type="predicted"/>
<accession>A0A1Y0L368</accession>
<evidence type="ECO:0000256" key="1">
    <source>
        <dbReference type="SAM" id="Phobius"/>
    </source>
</evidence>
<keyword evidence="3" id="KW-1185">Reference proteome</keyword>
<evidence type="ECO:0000313" key="3">
    <source>
        <dbReference type="Proteomes" id="UP000231179"/>
    </source>
</evidence>
<keyword evidence="1" id="KW-0472">Membrane</keyword>
<dbReference type="KEGG" id="scla:SCLARK_001696"/>
<gene>
    <name evidence="2" type="ORF">SCLAR_v1c11900</name>
</gene>
<keyword evidence="1" id="KW-0812">Transmembrane</keyword>
<dbReference type="EMBL" id="CP024870">
    <property type="protein sequence ID" value="ATX71490.1"/>
    <property type="molecule type" value="Genomic_DNA"/>
</dbReference>
<feature type="transmembrane region" description="Helical" evidence="1">
    <location>
        <begin position="28"/>
        <end position="51"/>
    </location>
</feature>
<evidence type="ECO:0000313" key="2">
    <source>
        <dbReference type="EMBL" id="ATX71490.1"/>
    </source>
</evidence>
<dbReference type="RefSeq" id="WP_100255022.1">
    <property type="nucleotide sequence ID" value="NZ_CP015819.1"/>
</dbReference>
<feature type="transmembrane region" description="Helical" evidence="1">
    <location>
        <begin position="102"/>
        <end position="124"/>
    </location>
</feature>
<protein>
    <submittedName>
        <fullName evidence="2">Uncharacterized protein</fullName>
    </submittedName>
</protein>
<name>A0A1Y0L368_9MOLU</name>
<dbReference type="Proteomes" id="UP000231179">
    <property type="component" value="Chromosome"/>
</dbReference>
<organism evidence="2 3">
    <name type="scientific">Spiroplasma clarkii</name>
    <dbReference type="NCBI Taxonomy" id="2139"/>
    <lineage>
        <taxon>Bacteria</taxon>
        <taxon>Bacillati</taxon>
        <taxon>Mycoplasmatota</taxon>
        <taxon>Mollicutes</taxon>
        <taxon>Entomoplasmatales</taxon>
        <taxon>Spiroplasmataceae</taxon>
        <taxon>Spiroplasma</taxon>
    </lineage>
</organism>
<feature type="transmembrane region" description="Helical" evidence="1">
    <location>
        <begin position="57"/>
        <end position="81"/>
    </location>
</feature>
<keyword evidence="1" id="KW-1133">Transmembrane helix</keyword>
<dbReference type="AlphaFoldDB" id="A0A1Y0L368"/>
<reference evidence="2 3" key="1">
    <citation type="submission" date="2017-11" db="EMBL/GenBank/DDBJ databases">
        <title>Complete genome sequence of Spiroplasma clarkii CN-5 (DSM 19994).</title>
        <authorList>
            <person name="Tsai Y.-M."/>
            <person name="Chang A."/>
            <person name="Lo W.-S."/>
            <person name="Kuo C.-H."/>
        </authorList>
    </citation>
    <scope>NUCLEOTIDE SEQUENCE [LARGE SCALE GENOMIC DNA]</scope>
    <source>
        <strain evidence="2 3">CN-5</strain>
    </source>
</reference>
<sequence>MLDCFSWKYWTEKEIDRKLVTCVPINKFYFVIFDAFFGLAALISGILLFIYEKDYNAIIVLPVLSLLCFIFITVVSVMFVNNMKILIKNLSNKVKLEKGRKIVKIFAYIPLLNVFVVLFFYLTVKEQLVKEKYRFIRKKSVISVLSSDSIDGPWWPGDDW</sequence>